<accession>A0A940PWM4</accession>
<dbReference type="RefSeq" id="WP_209706542.1">
    <property type="nucleotide sequence ID" value="NZ_JAFIDA010000001.1"/>
</dbReference>
<evidence type="ECO:0000256" key="5">
    <source>
        <dbReference type="ARBA" id="ARBA00022519"/>
    </source>
</evidence>
<keyword evidence="11 12" id="KW-0472">Membrane</keyword>
<feature type="chain" id="PRO_5039554494" evidence="13">
    <location>
        <begin position="18"/>
        <end position="295"/>
    </location>
</feature>
<evidence type="ECO:0000256" key="7">
    <source>
        <dbReference type="ARBA" id="ARBA00022692"/>
    </source>
</evidence>
<dbReference type="EMBL" id="JAFIDA010000001">
    <property type="protein sequence ID" value="MBP1327590.1"/>
    <property type="molecule type" value="Genomic_DNA"/>
</dbReference>
<sequence>MSTTAFVLVFAAAFAHAAWNIIAHGSSRTGLPFLWWGSLISMLMWVGVIPFTGGFGAADLRGFLAGAGVSAVLHVAYMLVLQRGYTVGDLSTVYATARGTGPMLTVLIAVLFLGERPAPLALLGVAVLVCGIVAIGFIGRPLHTDMRTPTRKILGMDPGLFYGLVTGVAIATYTIWDTHALREWGATPVAFMVGCLALEIPIYTLVIWKRRGELMPTLREQWKRLIAFGFFSPLSYILVLTAVTIAPVSLVAPVREVSVVLVSLFGAIVFKEHRPVARVAASVVVVGGVVLLSIG</sequence>
<feature type="domain" description="EamA" evidence="14">
    <location>
        <begin position="158"/>
        <end position="293"/>
    </location>
</feature>
<dbReference type="GO" id="GO:0009103">
    <property type="term" value="P:lipopolysaccharide biosynthetic process"/>
    <property type="evidence" value="ECO:0007669"/>
    <property type="project" value="UniProtKB-KW"/>
</dbReference>
<comment type="similarity">
    <text evidence="2">Belongs to the EamA transporter family.</text>
</comment>
<dbReference type="PANTHER" id="PTHR30561:SF9">
    <property type="entry name" value="4-AMINO-4-DEOXY-L-ARABINOSE-PHOSPHOUNDECAPRENOL FLIPPASE SUBUNIT ARNF-RELATED"/>
    <property type="match status" value="1"/>
</dbReference>
<keyword evidence="4" id="KW-0444">Lipid biosynthesis</keyword>
<keyword evidence="5" id="KW-0997">Cell inner membrane</keyword>
<evidence type="ECO:0000313" key="15">
    <source>
        <dbReference type="EMBL" id="MBP1327590.1"/>
    </source>
</evidence>
<keyword evidence="13" id="KW-0732">Signal</keyword>
<dbReference type="Proteomes" id="UP000675163">
    <property type="component" value="Unassembled WGS sequence"/>
</dbReference>
<feature type="signal peptide" evidence="13">
    <location>
        <begin position="1"/>
        <end position="17"/>
    </location>
</feature>
<dbReference type="PANTHER" id="PTHR30561">
    <property type="entry name" value="SMR FAMILY PROTON-DEPENDENT DRUG EFFLUX TRANSPORTER SUGE"/>
    <property type="match status" value="1"/>
</dbReference>
<evidence type="ECO:0000256" key="12">
    <source>
        <dbReference type="SAM" id="Phobius"/>
    </source>
</evidence>
<name>A0A940PWM4_9MICO</name>
<dbReference type="Pfam" id="PF00892">
    <property type="entry name" value="EamA"/>
    <property type="match status" value="1"/>
</dbReference>
<evidence type="ECO:0000256" key="2">
    <source>
        <dbReference type="ARBA" id="ARBA00007362"/>
    </source>
</evidence>
<evidence type="ECO:0000256" key="10">
    <source>
        <dbReference type="ARBA" id="ARBA00023098"/>
    </source>
</evidence>
<keyword evidence="3" id="KW-1003">Cell membrane</keyword>
<dbReference type="GO" id="GO:0005886">
    <property type="term" value="C:plasma membrane"/>
    <property type="evidence" value="ECO:0007669"/>
    <property type="project" value="UniProtKB-SubCell"/>
</dbReference>
<evidence type="ECO:0000256" key="8">
    <source>
        <dbReference type="ARBA" id="ARBA00022985"/>
    </source>
</evidence>
<organism evidence="15 16">
    <name type="scientific">Leucobacter exalbidus</name>
    <dbReference type="NCBI Taxonomy" id="662960"/>
    <lineage>
        <taxon>Bacteria</taxon>
        <taxon>Bacillati</taxon>
        <taxon>Actinomycetota</taxon>
        <taxon>Actinomycetes</taxon>
        <taxon>Micrococcales</taxon>
        <taxon>Microbacteriaceae</taxon>
        <taxon>Leucobacter</taxon>
    </lineage>
</organism>
<protein>
    <submittedName>
        <fullName evidence="15">Drug/metabolite transporter (DMT)-like permease</fullName>
    </submittedName>
</protein>
<feature type="transmembrane region" description="Helical" evidence="12">
    <location>
        <begin position="226"/>
        <end position="246"/>
    </location>
</feature>
<evidence type="ECO:0000256" key="4">
    <source>
        <dbReference type="ARBA" id="ARBA00022516"/>
    </source>
</evidence>
<dbReference type="Gene3D" id="1.10.3730.20">
    <property type="match status" value="2"/>
</dbReference>
<dbReference type="InterPro" id="IPR000390">
    <property type="entry name" value="Small_drug/metabolite_transptr"/>
</dbReference>
<feature type="transmembrane region" description="Helical" evidence="12">
    <location>
        <begin position="159"/>
        <end position="176"/>
    </location>
</feature>
<feature type="transmembrane region" description="Helical" evidence="12">
    <location>
        <begin position="188"/>
        <end position="206"/>
    </location>
</feature>
<gene>
    <name evidence="15" type="ORF">JOF28_002822</name>
</gene>
<keyword evidence="16" id="KW-1185">Reference proteome</keyword>
<dbReference type="InterPro" id="IPR037185">
    <property type="entry name" value="EmrE-like"/>
</dbReference>
<feature type="transmembrane region" description="Helical" evidence="12">
    <location>
        <begin position="252"/>
        <end position="270"/>
    </location>
</feature>
<keyword evidence="9 12" id="KW-1133">Transmembrane helix</keyword>
<proteinExistence type="inferred from homology"/>
<evidence type="ECO:0000256" key="11">
    <source>
        <dbReference type="ARBA" id="ARBA00023136"/>
    </source>
</evidence>
<dbReference type="InterPro" id="IPR000620">
    <property type="entry name" value="EamA_dom"/>
</dbReference>
<dbReference type="GO" id="GO:0022857">
    <property type="term" value="F:transmembrane transporter activity"/>
    <property type="evidence" value="ECO:0007669"/>
    <property type="project" value="InterPro"/>
</dbReference>
<evidence type="ECO:0000256" key="6">
    <source>
        <dbReference type="ARBA" id="ARBA00022556"/>
    </source>
</evidence>
<evidence type="ECO:0000256" key="9">
    <source>
        <dbReference type="ARBA" id="ARBA00022989"/>
    </source>
</evidence>
<comment type="caution">
    <text evidence="15">The sequence shown here is derived from an EMBL/GenBank/DDBJ whole genome shotgun (WGS) entry which is preliminary data.</text>
</comment>
<keyword evidence="10" id="KW-0443">Lipid metabolism</keyword>
<feature type="transmembrane region" description="Helical" evidence="12">
    <location>
        <begin position="33"/>
        <end position="51"/>
    </location>
</feature>
<keyword evidence="7 12" id="KW-0812">Transmembrane</keyword>
<evidence type="ECO:0000313" key="16">
    <source>
        <dbReference type="Proteomes" id="UP000675163"/>
    </source>
</evidence>
<reference evidence="15" key="1">
    <citation type="submission" date="2021-02" db="EMBL/GenBank/DDBJ databases">
        <title>Sequencing the genomes of 1000 actinobacteria strains.</title>
        <authorList>
            <person name="Klenk H.-P."/>
        </authorList>
    </citation>
    <scope>NUCLEOTIDE SEQUENCE</scope>
    <source>
        <strain evidence="15">DSM 22850</strain>
    </source>
</reference>
<keyword evidence="8" id="KW-0448">Lipopolysaccharide biosynthesis</keyword>
<dbReference type="AlphaFoldDB" id="A0A940PWM4"/>
<feature type="transmembrane region" description="Helical" evidence="12">
    <location>
        <begin position="120"/>
        <end position="138"/>
    </location>
</feature>
<dbReference type="SUPFAM" id="SSF103481">
    <property type="entry name" value="Multidrug resistance efflux transporter EmrE"/>
    <property type="match status" value="2"/>
</dbReference>
<feature type="transmembrane region" description="Helical" evidence="12">
    <location>
        <begin position="63"/>
        <end position="81"/>
    </location>
</feature>
<evidence type="ECO:0000256" key="13">
    <source>
        <dbReference type="SAM" id="SignalP"/>
    </source>
</evidence>
<feature type="transmembrane region" description="Helical" evidence="12">
    <location>
        <begin position="277"/>
        <end position="294"/>
    </location>
</feature>
<comment type="subcellular location">
    <subcellularLocation>
        <location evidence="1">Cell membrane</location>
        <topology evidence="1">Multi-pass membrane protein</topology>
    </subcellularLocation>
</comment>
<keyword evidence="6" id="KW-0441">Lipid A biosynthesis</keyword>
<evidence type="ECO:0000256" key="3">
    <source>
        <dbReference type="ARBA" id="ARBA00022475"/>
    </source>
</evidence>
<evidence type="ECO:0000256" key="1">
    <source>
        <dbReference type="ARBA" id="ARBA00004651"/>
    </source>
</evidence>
<evidence type="ECO:0000259" key="14">
    <source>
        <dbReference type="Pfam" id="PF00892"/>
    </source>
</evidence>